<dbReference type="Pfam" id="PF00957">
    <property type="entry name" value="Synaptobrevin"/>
    <property type="match status" value="1"/>
</dbReference>
<dbReference type="GO" id="GO:0005886">
    <property type="term" value="C:plasma membrane"/>
    <property type="evidence" value="ECO:0007669"/>
    <property type="project" value="TreeGrafter"/>
</dbReference>
<proteinExistence type="predicted"/>
<dbReference type="GO" id="GO:0005096">
    <property type="term" value="F:GTPase activator activity"/>
    <property type="evidence" value="ECO:0007669"/>
    <property type="project" value="TreeGrafter"/>
</dbReference>
<organism evidence="6 7">
    <name type="scientific">Ceratopteris richardii</name>
    <name type="common">Triangle waterfern</name>
    <dbReference type="NCBI Taxonomy" id="49495"/>
    <lineage>
        <taxon>Eukaryota</taxon>
        <taxon>Viridiplantae</taxon>
        <taxon>Streptophyta</taxon>
        <taxon>Embryophyta</taxon>
        <taxon>Tracheophyta</taxon>
        <taxon>Polypodiopsida</taxon>
        <taxon>Polypodiidae</taxon>
        <taxon>Polypodiales</taxon>
        <taxon>Pteridineae</taxon>
        <taxon>Pteridaceae</taxon>
        <taxon>Parkerioideae</taxon>
        <taxon>Ceratopteris</taxon>
    </lineage>
</organism>
<evidence type="ECO:0000256" key="3">
    <source>
        <dbReference type="PROSITE-ProRule" id="PRU00290"/>
    </source>
</evidence>
<dbReference type="SMART" id="SM00320">
    <property type="entry name" value="WD40"/>
    <property type="match status" value="5"/>
</dbReference>
<dbReference type="PANTHER" id="PTHR10241:SF25">
    <property type="entry name" value="TOMOSYN, ISOFORM C"/>
    <property type="match status" value="1"/>
</dbReference>
<dbReference type="GO" id="GO:0019905">
    <property type="term" value="F:syntaxin binding"/>
    <property type="evidence" value="ECO:0007669"/>
    <property type="project" value="TreeGrafter"/>
</dbReference>
<feature type="region of interest" description="Disordered" evidence="4">
    <location>
        <begin position="993"/>
        <end position="1031"/>
    </location>
</feature>
<dbReference type="Proteomes" id="UP000825935">
    <property type="component" value="Chromosome 24"/>
</dbReference>
<dbReference type="SUPFAM" id="SSF50998">
    <property type="entry name" value="Quinoprotein alcohol dehydrogenase-like"/>
    <property type="match status" value="1"/>
</dbReference>
<feature type="domain" description="V-SNARE coiled-coil homology" evidence="5">
    <location>
        <begin position="1039"/>
        <end position="1103"/>
    </location>
</feature>
<dbReference type="EMBL" id="CM035429">
    <property type="protein sequence ID" value="KAH7300541.1"/>
    <property type="molecule type" value="Genomic_DNA"/>
</dbReference>
<dbReference type="GO" id="GO:0006887">
    <property type="term" value="P:exocytosis"/>
    <property type="evidence" value="ECO:0007669"/>
    <property type="project" value="TreeGrafter"/>
</dbReference>
<gene>
    <name evidence="6" type="ORF">KP509_24G067200</name>
</gene>
<name>A0A8T2RXE0_CERRI</name>
<keyword evidence="3" id="KW-0175">Coiled coil</keyword>
<evidence type="ECO:0000313" key="7">
    <source>
        <dbReference type="Proteomes" id="UP000825935"/>
    </source>
</evidence>
<dbReference type="SUPFAM" id="SSF58038">
    <property type="entry name" value="SNARE fusion complex"/>
    <property type="match status" value="1"/>
</dbReference>
<keyword evidence="2" id="KW-0963">Cytoplasm</keyword>
<dbReference type="Gene3D" id="2.130.10.10">
    <property type="entry name" value="YVTN repeat-like/Quinoprotein amine dehydrogenase"/>
    <property type="match status" value="3"/>
</dbReference>
<comment type="subcellular location">
    <subcellularLocation>
        <location evidence="1">Cytoplasm</location>
    </subcellularLocation>
</comment>
<sequence>MKLHILPQTLSHTLRLYELLHYPTMVERNLDHAHLRLQLLSHHGIPRTSSRLAFDPVQRLLAIGTLDGRIKLFGNNGVEGILISDSTSRCKFLEFANNQGLLVNVTAENDLQIWDLEKMELGQTHRWHTNVTAFSVIQGSPFIYIGEDSGDVAVLEYDKEQRKLRQMPYQISVQVTRGAVGGLDNSSASVIGILPFAEAVHRRVLIAYNDGIVVVWSVADSLVKEIRIVSGKKIDQAVHFNDVDFEDEKDICSMCLVGPSGELLAIGYTDGDIWLWNIDKSSSQPDVPFMKVQLSADDARSPVLAMRWCATGGREAAGPLTGHLFIYGGRGFENSEAFTVCSLKTARDAMDVPNVHCMDIPLEGLLEDMILLSGPGSTFSDQASALLVLTSQGQLHAYDQAAILQSLERNAETSASTLTNPILINSFTSGITVVKLAELSEDSKAHEILHQLPRHLRGNLPSVLPAGTKWPVTGGGLSRGSERGSKILAMLVTGHTDGSVTVWDATSSVFFELCNLSPTLQGGTAASVVSHIEFCPCRGILVVAQENTMVYIYKVNAESGEAVCKLYTSSDVRDLQIHQRAGFQCVAIIDRDVEPTSISISKEHEHVAVGHADGTVLIFDIDNFAQRIHRISPPNEQKQIQYLAFGLGFGISAAVDSQPSAAKSLKRVLYAATDSSFSALVYSSEDASVNGEWKSDDSRILYMCCLEIPKKQENHGKASTLADHLAAGSTNDNKCSEQTYSCSHYLTICSQATACIYTCSVSNEVANLKIFKNAHFPTPCISASTFSRRNGDTHKLLLLNKSAFIEIRSFPDLEVVQQLYLVGIYNLDPKVSENPILLCSEKGVMGLVDLKREIVLFSILSADENSRIDDRTVSFFDKDLAAASEAALKAGSHQPRRKSQLQGLIGGVLKELKVGGVLKEIKGGLLKSPKGGKDESTGVQESDPLAKVFMSPLSFDGNVTAQVQAEKTNNIEIGDSGPELDIDDIEIEDEEISQPGYIGKTPSLKGKNKFFDPSDDRKDLLGGDEDYSKPIRRSPDEIRAKYGHKPLGDVSGSAAQARDKLLERHERLQALGKRTEEMQEGAQNFASMAAELAKTMEAKKWWQL</sequence>
<accession>A0A8T2RXE0</accession>
<dbReference type="PROSITE" id="PS50892">
    <property type="entry name" value="V_SNARE"/>
    <property type="match status" value="1"/>
</dbReference>
<comment type="caution">
    <text evidence="6">The sequence shown here is derived from an EMBL/GenBank/DDBJ whole genome shotgun (WGS) entry which is preliminary data.</text>
</comment>
<dbReference type="OrthoDB" id="19944at2759"/>
<feature type="compositionally biased region" description="Basic and acidic residues" evidence="4">
    <location>
        <begin position="1009"/>
        <end position="1031"/>
    </location>
</feature>
<keyword evidence="7" id="KW-1185">Reference proteome</keyword>
<evidence type="ECO:0000256" key="4">
    <source>
        <dbReference type="SAM" id="MobiDB-lite"/>
    </source>
</evidence>
<dbReference type="AlphaFoldDB" id="A0A8T2RXE0"/>
<dbReference type="InterPro" id="IPR001680">
    <property type="entry name" value="WD40_rpt"/>
</dbReference>
<evidence type="ECO:0000256" key="1">
    <source>
        <dbReference type="ARBA" id="ARBA00004496"/>
    </source>
</evidence>
<evidence type="ECO:0000259" key="5">
    <source>
        <dbReference type="PROSITE" id="PS50892"/>
    </source>
</evidence>
<dbReference type="OMA" id="GMEKSMS"/>
<dbReference type="PANTHER" id="PTHR10241">
    <property type="entry name" value="LETHAL 2 GIANT LARVAE PROTEIN"/>
    <property type="match status" value="1"/>
</dbReference>
<evidence type="ECO:0000256" key="2">
    <source>
        <dbReference type="ARBA" id="ARBA00022490"/>
    </source>
</evidence>
<dbReference type="CDD" id="cd15873">
    <property type="entry name" value="R-SNARE_STXBP5_6"/>
    <property type="match status" value="1"/>
</dbReference>
<dbReference type="GO" id="GO:0005737">
    <property type="term" value="C:cytoplasm"/>
    <property type="evidence" value="ECO:0007669"/>
    <property type="project" value="UniProtKB-SubCell"/>
</dbReference>
<protein>
    <recommendedName>
        <fullName evidence="5">V-SNARE coiled-coil homology domain-containing protein</fullName>
    </recommendedName>
</protein>
<dbReference type="InterPro" id="IPR042855">
    <property type="entry name" value="V_SNARE_CC"/>
</dbReference>
<dbReference type="GO" id="GO:0006893">
    <property type="term" value="P:Golgi to plasma membrane transport"/>
    <property type="evidence" value="ECO:0007669"/>
    <property type="project" value="TreeGrafter"/>
</dbReference>
<dbReference type="InterPro" id="IPR011047">
    <property type="entry name" value="Quinoprotein_ADH-like_sf"/>
</dbReference>
<reference evidence="6" key="1">
    <citation type="submission" date="2021-08" db="EMBL/GenBank/DDBJ databases">
        <title>WGS assembly of Ceratopteris richardii.</title>
        <authorList>
            <person name="Marchant D.B."/>
            <person name="Chen G."/>
            <person name="Jenkins J."/>
            <person name="Shu S."/>
            <person name="Leebens-Mack J."/>
            <person name="Grimwood J."/>
            <person name="Schmutz J."/>
            <person name="Soltis P."/>
            <person name="Soltis D."/>
            <person name="Chen Z.-H."/>
        </authorList>
    </citation>
    <scope>NUCLEOTIDE SEQUENCE</scope>
    <source>
        <strain evidence="6">Whitten #5841</strain>
        <tissue evidence="6">Leaf</tissue>
    </source>
</reference>
<dbReference type="Gene3D" id="1.20.5.110">
    <property type="match status" value="1"/>
</dbReference>
<evidence type="ECO:0000313" key="6">
    <source>
        <dbReference type="EMBL" id="KAH7300541.1"/>
    </source>
</evidence>
<dbReference type="InterPro" id="IPR015943">
    <property type="entry name" value="WD40/YVTN_repeat-like_dom_sf"/>
</dbReference>
<dbReference type="GO" id="GO:0045159">
    <property type="term" value="F:myosin II binding"/>
    <property type="evidence" value="ECO:0007669"/>
    <property type="project" value="TreeGrafter"/>
</dbReference>